<comment type="caution">
    <text evidence="5">The sequence shown here is derived from an EMBL/GenBank/DDBJ whole genome shotgun (WGS) entry which is preliminary data.</text>
</comment>
<evidence type="ECO:0000313" key="6">
    <source>
        <dbReference type="Proteomes" id="UP000033870"/>
    </source>
</evidence>
<keyword evidence="3" id="KW-0119">Carbohydrate metabolism</keyword>
<feature type="binding site" evidence="2">
    <location>
        <position position="420"/>
    </location>
    <ligand>
        <name>substrate</name>
    </ligand>
</feature>
<keyword evidence="3" id="KW-0624">Polysaccharide degradation</keyword>
<dbReference type="PANTHER" id="PTHR34876">
    <property type="match status" value="1"/>
</dbReference>
<accession>A0A0G1YI10</accession>
<dbReference type="Proteomes" id="UP000033870">
    <property type="component" value="Unassembled WGS sequence"/>
</dbReference>
<comment type="similarity">
    <text evidence="3">Belongs to the glycosyl hydrolase family 6.</text>
</comment>
<dbReference type="EC" id="3.2.1.-" evidence="3"/>
<dbReference type="PANTHER" id="PTHR34876:SF4">
    <property type="entry name" value="1,4-BETA-D-GLUCAN CELLOBIOHYDROLASE C-RELATED"/>
    <property type="match status" value="1"/>
</dbReference>
<dbReference type="Gene3D" id="3.20.20.40">
    <property type="entry name" value="1, 4-beta cellobiohydrolase"/>
    <property type="match status" value="1"/>
</dbReference>
<feature type="active site" description="Proton acceptor" evidence="1">
    <location>
        <position position="426"/>
    </location>
</feature>
<dbReference type="InterPro" id="IPR036434">
    <property type="entry name" value="Beta_cellobiohydrolase_sf"/>
</dbReference>
<evidence type="ECO:0000256" key="3">
    <source>
        <dbReference type="RuleBase" id="RU361186"/>
    </source>
</evidence>
<gene>
    <name evidence="5" type="ORF">UY92_C0001G0082</name>
</gene>
<dbReference type="Pfam" id="PF01341">
    <property type="entry name" value="Glyco_hydro_6"/>
    <property type="match status" value="1"/>
</dbReference>
<organism evidence="5 6">
    <name type="scientific">Candidatus Magasanikbacteria bacterium GW2011_GWA2_56_11</name>
    <dbReference type="NCBI Taxonomy" id="1619044"/>
    <lineage>
        <taxon>Bacteria</taxon>
        <taxon>Candidatus Magasanikiibacteriota</taxon>
    </lineage>
</organism>
<dbReference type="SUPFAM" id="SSF51989">
    <property type="entry name" value="Glycosyl hydrolases family 6, cellulases"/>
    <property type="match status" value="1"/>
</dbReference>
<feature type="binding site" evidence="2">
    <location>
        <position position="424"/>
    </location>
    <ligand>
        <name>substrate</name>
    </ligand>
</feature>
<feature type="region of interest" description="Disordered" evidence="4">
    <location>
        <begin position="118"/>
        <end position="165"/>
    </location>
</feature>
<keyword evidence="3" id="KW-0326">Glycosidase</keyword>
<dbReference type="EMBL" id="LCRX01000001">
    <property type="protein sequence ID" value="KKW43068.1"/>
    <property type="molecule type" value="Genomic_DNA"/>
</dbReference>
<dbReference type="PATRIC" id="fig|1619044.3.peg.94"/>
<feature type="binding site" evidence="2">
    <location>
        <position position="392"/>
    </location>
    <ligand>
        <name>substrate</name>
    </ligand>
</feature>
<keyword evidence="3" id="KW-0136">Cellulose degradation</keyword>
<protein>
    <recommendedName>
        <fullName evidence="3">Glucanase</fullName>
        <ecNumber evidence="3">3.2.1.-</ecNumber>
    </recommendedName>
</protein>
<evidence type="ECO:0000256" key="2">
    <source>
        <dbReference type="PIRSR" id="PIRSR001100-2"/>
    </source>
</evidence>
<evidence type="ECO:0000256" key="4">
    <source>
        <dbReference type="SAM" id="MobiDB-lite"/>
    </source>
</evidence>
<evidence type="ECO:0000256" key="1">
    <source>
        <dbReference type="PIRSR" id="PIRSR001100-1"/>
    </source>
</evidence>
<feature type="region of interest" description="Disordered" evidence="4">
    <location>
        <begin position="33"/>
        <end position="97"/>
    </location>
</feature>
<dbReference type="AlphaFoldDB" id="A0A0G1YI10"/>
<evidence type="ECO:0000313" key="5">
    <source>
        <dbReference type="EMBL" id="KKW43068.1"/>
    </source>
</evidence>
<dbReference type="GO" id="GO:0004553">
    <property type="term" value="F:hydrolase activity, hydrolyzing O-glycosyl compounds"/>
    <property type="evidence" value="ECO:0007669"/>
    <property type="project" value="InterPro"/>
</dbReference>
<keyword evidence="3 5" id="KW-0378">Hydrolase</keyword>
<dbReference type="InterPro" id="IPR016288">
    <property type="entry name" value="Beta_cellobiohydrolase"/>
</dbReference>
<dbReference type="STRING" id="1619044.UY92_C0001G0082"/>
<feature type="binding site" evidence="2">
    <location>
        <position position="203"/>
    </location>
    <ligand>
        <name>substrate</name>
    </ligand>
</feature>
<dbReference type="GO" id="GO:0030245">
    <property type="term" value="P:cellulose catabolic process"/>
    <property type="evidence" value="ECO:0007669"/>
    <property type="project" value="UniProtKB-KW"/>
</dbReference>
<proteinExistence type="inferred from homology"/>
<dbReference type="PRINTS" id="PR00733">
    <property type="entry name" value="GLHYDRLASE6"/>
</dbReference>
<reference evidence="5 6" key="1">
    <citation type="journal article" date="2015" name="Nature">
        <title>rRNA introns, odd ribosomes, and small enigmatic genomes across a large radiation of phyla.</title>
        <authorList>
            <person name="Brown C.T."/>
            <person name="Hug L.A."/>
            <person name="Thomas B.C."/>
            <person name="Sharon I."/>
            <person name="Castelle C.J."/>
            <person name="Singh A."/>
            <person name="Wilkins M.J."/>
            <person name="Williams K.H."/>
            <person name="Banfield J.F."/>
        </authorList>
    </citation>
    <scope>NUCLEOTIDE SEQUENCE [LARGE SCALE GENOMIC DNA]</scope>
</reference>
<name>A0A0G1YI10_9BACT</name>
<dbReference type="PIRSF" id="PIRSF001100">
    <property type="entry name" value="Beta_cellobiohydrolase"/>
    <property type="match status" value="1"/>
</dbReference>
<sequence>MSSTKIAIWLLAACLGCDDSSSPRFPPSLEIIVVHDDDPDPSDATTVANDHDLVRPEDVEDASPSSGSPEAEDTGDEQSAAAGDAGRGWDAEDTEEGIDGEDAAEAADYLEPTGTEDAFESEDWAPDVSQPEKDTQDAGESNDGTEDAVSETSPPQAVDSLPGSVLFGNPDSLAAAWATGNTDAPASDLQAIHELAEIPTAAWFGAWNSDLANEVGSYVSLADSAGAVPVLVAYRLSWCNTFAADGSDEAAYLSWIEEMAEGVGGRKAAVILEPGALTPSNLGCLTEADKGKQLALIQSAVSLLKQQGAWVYIDTGRPKLDELPAVAEHLVAAGVGSADGFAVNVAGFETSDDSIVLGQALAGIIAGHGFDTHFVIDTGRNGNGPEGGPDSWCNPPGRALGHIPTTVTGALLVDAFLWVKPPGESDGECNGGPAAGKFWPAYALELIANTVWW</sequence>